<keyword evidence="2" id="KW-0732">Signal</keyword>
<accession>A0ABT5ZJ08</accession>
<sequence length="225" mass="23387">MTARHERTRKHTSRRRTAASAAVGSALLTGLMAGAAAPAGAATPTAQTTSATPSGATALTALRHHVQDLTISTPDGSPLGQRLDGVYHGLSRAGVTDWTVVGKEDPGRPAIVLRLWKADAQQVRAVRDDVVPALRFASQGRDIYSAGVLAPVKPGSPAAHGDTAALGRLVARLPDVQATVDPQPDMVYVHLEGAKLTTHDLDAVRNEAARTAGSPVESVRVISEP</sequence>
<dbReference type="RefSeq" id="WP_276093310.1">
    <property type="nucleotide sequence ID" value="NZ_JARJBC010000005.1"/>
</dbReference>
<evidence type="ECO:0000313" key="4">
    <source>
        <dbReference type="Proteomes" id="UP001216579"/>
    </source>
</evidence>
<protein>
    <recommendedName>
        <fullName evidence="5">BON domain-containing protein</fullName>
    </recommendedName>
</protein>
<evidence type="ECO:0000256" key="2">
    <source>
        <dbReference type="SAM" id="SignalP"/>
    </source>
</evidence>
<reference evidence="3 4" key="1">
    <citation type="submission" date="2023-03" db="EMBL/GenBank/DDBJ databases">
        <title>Draft genome sequence of Streptomyces sp. RB6PN23 isolated from peat swamp forest in Thailand.</title>
        <authorList>
            <person name="Klaysubun C."/>
            <person name="Duangmal K."/>
        </authorList>
    </citation>
    <scope>NUCLEOTIDE SEQUENCE [LARGE SCALE GENOMIC DNA]</scope>
    <source>
        <strain evidence="3 4">RB6PN23</strain>
    </source>
</reference>
<evidence type="ECO:0000313" key="3">
    <source>
        <dbReference type="EMBL" id="MDF3289805.1"/>
    </source>
</evidence>
<feature type="region of interest" description="Disordered" evidence="1">
    <location>
        <begin position="1"/>
        <end position="21"/>
    </location>
</feature>
<feature type="signal peptide" evidence="2">
    <location>
        <begin position="1"/>
        <end position="41"/>
    </location>
</feature>
<organism evidence="3 4">
    <name type="scientific">Streptomyces silvisoli</name>
    <dbReference type="NCBI Taxonomy" id="3034235"/>
    <lineage>
        <taxon>Bacteria</taxon>
        <taxon>Bacillati</taxon>
        <taxon>Actinomycetota</taxon>
        <taxon>Actinomycetes</taxon>
        <taxon>Kitasatosporales</taxon>
        <taxon>Streptomycetaceae</taxon>
        <taxon>Streptomyces</taxon>
    </lineage>
</organism>
<comment type="caution">
    <text evidence="3">The sequence shown here is derived from an EMBL/GenBank/DDBJ whole genome shotgun (WGS) entry which is preliminary data.</text>
</comment>
<dbReference type="Proteomes" id="UP001216579">
    <property type="component" value="Unassembled WGS sequence"/>
</dbReference>
<gene>
    <name evidence="3" type="ORF">P3G67_11260</name>
</gene>
<evidence type="ECO:0000256" key="1">
    <source>
        <dbReference type="SAM" id="MobiDB-lite"/>
    </source>
</evidence>
<dbReference type="EMBL" id="JARJBC010000005">
    <property type="protein sequence ID" value="MDF3289805.1"/>
    <property type="molecule type" value="Genomic_DNA"/>
</dbReference>
<feature type="compositionally biased region" description="Basic residues" evidence="1">
    <location>
        <begin position="1"/>
        <end position="17"/>
    </location>
</feature>
<evidence type="ECO:0008006" key="5">
    <source>
        <dbReference type="Google" id="ProtNLM"/>
    </source>
</evidence>
<proteinExistence type="predicted"/>
<keyword evidence="4" id="KW-1185">Reference proteome</keyword>
<feature type="chain" id="PRO_5045289280" description="BON domain-containing protein" evidence="2">
    <location>
        <begin position="42"/>
        <end position="225"/>
    </location>
</feature>
<name>A0ABT5ZJ08_9ACTN</name>